<evidence type="ECO:0000313" key="22">
    <source>
        <dbReference type="EMBL" id="RCL38262.1"/>
    </source>
</evidence>
<evidence type="ECO:0000256" key="18">
    <source>
        <dbReference type="ARBA" id="ARBA00023285"/>
    </source>
</evidence>
<dbReference type="GO" id="GO:0009073">
    <property type="term" value="P:aromatic amino acid family biosynthetic process"/>
    <property type="evidence" value="ECO:0007669"/>
    <property type="project" value="UniProtKB-KW"/>
</dbReference>
<gene>
    <name evidence="22" type="primary">aroB</name>
    <name evidence="22" type="ORF">DBW97_03135</name>
</gene>
<evidence type="ECO:0000256" key="9">
    <source>
        <dbReference type="ARBA" id="ARBA00017684"/>
    </source>
</evidence>
<dbReference type="Proteomes" id="UP000252147">
    <property type="component" value="Unassembled WGS sequence"/>
</dbReference>
<dbReference type="Gene3D" id="3.40.50.1970">
    <property type="match status" value="1"/>
</dbReference>
<evidence type="ECO:0000256" key="10">
    <source>
        <dbReference type="ARBA" id="ARBA00022490"/>
    </source>
</evidence>
<accession>A0A368BN29</accession>
<evidence type="ECO:0000256" key="11">
    <source>
        <dbReference type="ARBA" id="ARBA00022605"/>
    </source>
</evidence>
<keyword evidence="10" id="KW-0963">Cytoplasm</keyword>
<dbReference type="PANTHER" id="PTHR43622:SF7">
    <property type="entry name" value="3-DEHYDROQUINATE SYNTHASE, CHLOROPLASTIC"/>
    <property type="match status" value="1"/>
</dbReference>
<comment type="cofactor">
    <cofactor evidence="3">
        <name>Co(2+)</name>
        <dbReference type="ChEBI" id="CHEBI:48828"/>
    </cofactor>
</comment>
<dbReference type="Gene3D" id="1.20.1090.10">
    <property type="entry name" value="Dehydroquinate synthase-like - alpha domain"/>
    <property type="match status" value="1"/>
</dbReference>
<comment type="pathway">
    <text evidence="6">Metabolic intermediate biosynthesis; chorismate biosynthesis; chorismate from D-erythrose 4-phosphate and phosphoenolpyruvate: step 2/7.</text>
</comment>
<evidence type="ECO:0000256" key="12">
    <source>
        <dbReference type="ARBA" id="ARBA00022723"/>
    </source>
</evidence>
<dbReference type="InterPro" id="IPR016037">
    <property type="entry name" value="DHQ_synth_AroB"/>
</dbReference>
<dbReference type="SUPFAM" id="SSF56796">
    <property type="entry name" value="Dehydroquinate synthase-like"/>
    <property type="match status" value="1"/>
</dbReference>
<comment type="function">
    <text evidence="4">Catalyzes the conversion of 3-deoxy-D-arabino-heptulosonate 7-phosphate (DAHP) to dehydroquinate (DHQ).</text>
</comment>
<dbReference type="Pfam" id="PF24621">
    <property type="entry name" value="DHQS_C"/>
    <property type="match status" value="1"/>
</dbReference>
<evidence type="ECO:0000256" key="13">
    <source>
        <dbReference type="ARBA" id="ARBA00022741"/>
    </source>
</evidence>
<dbReference type="InterPro" id="IPR056179">
    <property type="entry name" value="DHQS_C"/>
</dbReference>
<evidence type="ECO:0000256" key="6">
    <source>
        <dbReference type="ARBA" id="ARBA00004661"/>
    </source>
</evidence>
<keyword evidence="17 22" id="KW-0456">Lyase</keyword>
<keyword evidence="13" id="KW-0547">Nucleotide-binding</keyword>
<evidence type="ECO:0000256" key="2">
    <source>
        <dbReference type="ARBA" id="ARBA00001911"/>
    </source>
</evidence>
<evidence type="ECO:0000256" key="5">
    <source>
        <dbReference type="ARBA" id="ARBA00004496"/>
    </source>
</evidence>
<feature type="domain" description="3-dehydroquinate synthase C-terminal" evidence="21">
    <location>
        <begin position="174"/>
        <end position="317"/>
    </location>
</feature>
<evidence type="ECO:0000256" key="7">
    <source>
        <dbReference type="ARBA" id="ARBA00005412"/>
    </source>
</evidence>
<evidence type="ECO:0000256" key="16">
    <source>
        <dbReference type="ARBA" id="ARBA00023141"/>
    </source>
</evidence>
<evidence type="ECO:0000256" key="17">
    <source>
        <dbReference type="ARBA" id="ARBA00023239"/>
    </source>
</evidence>
<dbReference type="GO" id="GO:0005737">
    <property type="term" value="C:cytoplasm"/>
    <property type="evidence" value="ECO:0007669"/>
    <property type="project" value="UniProtKB-SubCell"/>
</dbReference>
<dbReference type="InterPro" id="IPR030963">
    <property type="entry name" value="DHQ_synth_fam"/>
</dbReference>
<dbReference type="EC" id="4.2.3.4" evidence="8 19"/>
<dbReference type="InterPro" id="IPR050071">
    <property type="entry name" value="Dehydroquinate_synthase"/>
</dbReference>
<name>A0A368BN29_9GAMM</name>
<comment type="similarity">
    <text evidence="7">Belongs to the sugar phosphate cyclases superfamily. Dehydroquinate synthase family.</text>
</comment>
<dbReference type="CDD" id="cd08195">
    <property type="entry name" value="DHQS"/>
    <property type="match status" value="1"/>
</dbReference>
<comment type="subcellular location">
    <subcellularLocation>
        <location evidence="5">Cytoplasm</location>
    </subcellularLocation>
</comment>
<comment type="catalytic activity">
    <reaction evidence="1">
        <text>7-phospho-2-dehydro-3-deoxy-D-arabino-heptonate = 3-dehydroquinate + phosphate</text>
        <dbReference type="Rhea" id="RHEA:21968"/>
        <dbReference type="ChEBI" id="CHEBI:32364"/>
        <dbReference type="ChEBI" id="CHEBI:43474"/>
        <dbReference type="ChEBI" id="CHEBI:58394"/>
        <dbReference type="EC" id="4.2.3.4"/>
    </reaction>
</comment>
<organism evidence="22 23">
    <name type="scientific">SAR86 cluster bacterium</name>
    <dbReference type="NCBI Taxonomy" id="2030880"/>
    <lineage>
        <taxon>Bacteria</taxon>
        <taxon>Pseudomonadati</taxon>
        <taxon>Pseudomonadota</taxon>
        <taxon>Gammaproteobacteria</taxon>
        <taxon>SAR86 cluster</taxon>
    </lineage>
</organism>
<dbReference type="GO" id="GO:0008652">
    <property type="term" value="P:amino acid biosynthetic process"/>
    <property type="evidence" value="ECO:0007669"/>
    <property type="project" value="UniProtKB-KW"/>
</dbReference>
<dbReference type="GO" id="GO:0000166">
    <property type="term" value="F:nucleotide binding"/>
    <property type="evidence" value="ECO:0007669"/>
    <property type="project" value="UniProtKB-KW"/>
</dbReference>
<dbReference type="PIRSF" id="PIRSF001455">
    <property type="entry name" value="DHQ_synth"/>
    <property type="match status" value="1"/>
</dbReference>
<evidence type="ECO:0000256" key="1">
    <source>
        <dbReference type="ARBA" id="ARBA00001393"/>
    </source>
</evidence>
<evidence type="ECO:0000313" key="23">
    <source>
        <dbReference type="Proteomes" id="UP000252147"/>
    </source>
</evidence>
<comment type="caution">
    <text evidence="22">The sequence shown here is derived from an EMBL/GenBank/DDBJ whole genome shotgun (WGS) entry which is preliminary data.</text>
</comment>
<dbReference type="NCBIfam" id="TIGR01357">
    <property type="entry name" value="aroB"/>
    <property type="match status" value="1"/>
</dbReference>
<keyword evidence="11" id="KW-0028">Amino-acid biosynthesis</keyword>
<evidence type="ECO:0000256" key="8">
    <source>
        <dbReference type="ARBA" id="ARBA00013031"/>
    </source>
</evidence>
<feature type="domain" description="3-dehydroquinate synthase N-terminal" evidence="20">
    <location>
        <begin position="61"/>
        <end position="171"/>
    </location>
</feature>
<comment type="cofactor">
    <cofactor evidence="2">
        <name>NAD(+)</name>
        <dbReference type="ChEBI" id="CHEBI:57540"/>
    </cofactor>
</comment>
<dbReference type="Pfam" id="PF01761">
    <property type="entry name" value="DHQ_synthase"/>
    <property type="match status" value="1"/>
</dbReference>
<keyword evidence="16" id="KW-0057">Aromatic amino acid biosynthesis</keyword>
<evidence type="ECO:0000259" key="20">
    <source>
        <dbReference type="Pfam" id="PF01761"/>
    </source>
</evidence>
<dbReference type="AlphaFoldDB" id="A0A368BN29"/>
<evidence type="ECO:0000256" key="3">
    <source>
        <dbReference type="ARBA" id="ARBA00001941"/>
    </source>
</evidence>
<dbReference type="EMBL" id="QOPD01000004">
    <property type="protein sequence ID" value="RCL38262.1"/>
    <property type="molecule type" value="Genomic_DNA"/>
</dbReference>
<dbReference type="GO" id="GO:0003856">
    <property type="term" value="F:3-dehydroquinate synthase activity"/>
    <property type="evidence" value="ECO:0007669"/>
    <property type="project" value="UniProtKB-UniRule"/>
</dbReference>
<protein>
    <recommendedName>
        <fullName evidence="9 19">3-dehydroquinate synthase</fullName>
        <ecNumber evidence="8 19">4.2.3.4</ecNumber>
    </recommendedName>
</protein>
<dbReference type="GO" id="GO:0046872">
    <property type="term" value="F:metal ion binding"/>
    <property type="evidence" value="ECO:0007669"/>
    <property type="project" value="UniProtKB-KW"/>
</dbReference>
<keyword evidence="15" id="KW-0520">NAD</keyword>
<keyword evidence="12" id="KW-0479">Metal-binding</keyword>
<dbReference type="GO" id="GO:0009423">
    <property type="term" value="P:chorismate biosynthetic process"/>
    <property type="evidence" value="ECO:0007669"/>
    <property type="project" value="UniProtKB-UniRule"/>
</dbReference>
<keyword evidence="18" id="KW-0170">Cobalt</keyword>
<evidence type="ECO:0000256" key="19">
    <source>
        <dbReference type="NCBIfam" id="TIGR01357"/>
    </source>
</evidence>
<dbReference type="PANTHER" id="PTHR43622">
    <property type="entry name" value="3-DEHYDROQUINATE SYNTHASE"/>
    <property type="match status" value="1"/>
</dbReference>
<evidence type="ECO:0000259" key="21">
    <source>
        <dbReference type="Pfam" id="PF24621"/>
    </source>
</evidence>
<keyword evidence="14" id="KW-0862">Zinc</keyword>
<evidence type="ECO:0000256" key="4">
    <source>
        <dbReference type="ARBA" id="ARBA00003485"/>
    </source>
</evidence>
<reference evidence="22 23" key="1">
    <citation type="journal article" date="2018" name="Microbiome">
        <title>Fine metagenomic profile of the Mediterranean stratified and mixed water columns revealed by assembly and recruitment.</title>
        <authorList>
            <person name="Haro-Moreno J.M."/>
            <person name="Lopez-Perez M."/>
            <person name="De La Torre J.R."/>
            <person name="Picazo A."/>
            <person name="Camacho A."/>
            <person name="Rodriguez-Valera F."/>
        </authorList>
    </citation>
    <scope>NUCLEOTIDE SEQUENCE [LARGE SCALE GENOMIC DNA]</scope>
    <source>
        <strain evidence="22">MED-G83</strain>
    </source>
</reference>
<sequence length="357" mass="40391">MNQIEIKGSNKTTNLEFVGSMDDVLSFISKSNQIIFVDKTLKTSTKALSDFLDERIEDVFLVDHAEENKNLFKAEEAYKFLTEKSINRDHEIVAIGGGALTDFAGFIAATFKRGIRLTLVPTSLLAQVDASIGGKTAINFSNVKNLVGSFYVPDNVVICSGFLKTLDQQEYLNGLAEVIKHAFITSDDEVNFIFNNIDKINRRDEKLLNEIIKRSIKIKADIVMEDFEEKGTRKFLNFGHTFGHGIESSNLDCPIFHGHAVVIGMIMAIKYSMHKNLLSMKNGFHAMDLISSFNFDFSKIKLDPNKIFQFMKSDKKNQNSQINLVLLKSFGKPELYEEGNPYELQEFIGDFVEDFRS</sequence>
<evidence type="ECO:0000256" key="14">
    <source>
        <dbReference type="ARBA" id="ARBA00022833"/>
    </source>
</evidence>
<dbReference type="InterPro" id="IPR030960">
    <property type="entry name" value="DHQS/DOIS_N"/>
</dbReference>
<evidence type="ECO:0000256" key="15">
    <source>
        <dbReference type="ARBA" id="ARBA00023027"/>
    </source>
</evidence>
<proteinExistence type="inferred from homology"/>